<evidence type="ECO:0000313" key="2">
    <source>
        <dbReference type="EMBL" id="MBK4721409.1"/>
    </source>
</evidence>
<keyword evidence="1" id="KW-0812">Transmembrane</keyword>
<dbReference type="Proteomes" id="UP000654452">
    <property type="component" value="Unassembled WGS sequence"/>
</dbReference>
<organism evidence="2 3">
    <name type="scientific">Azospirillum aestuarii</name>
    <dbReference type="NCBI Taxonomy" id="2802052"/>
    <lineage>
        <taxon>Bacteria</taxon>
        <taxon>Pseudomonadati</taxon>
        <taxon>Pseudomonadota</taxon>
        <taxon>Alphaproteobacteria</taxon>
        <taxon>Rhodospirillales</taxon>
        <taxon>Azospirillaceae</taxon>
        <taxon>Azospirillum</taxon>
    </lineage>
</organism>
<keyword evidence="3" id="KW-1185">Reference proteome</keyword>
<reference evidence="2 3" key="1">
    <citation type="submission" date="2021-01" db="EMBL/GenBank/DDBJ databases">
        <title>Azospirillum sp. YIM DDC1 draft genome.</title>
        <authorList>
            <person name="Wang Y.-X."/>
        </authorList>
    </citation>
    <scope>NUCLEOTIDE SEQUENCE [LARGE SCALE GENOMIC DNA]</scope>
    <source>
        <strain evidence="2 3">YIM DDC1</strain>
    </source>
</reference>
<evidence type="ECO:0000313" key="3">
    <source>
        <dbReference type="Proteomes" id="UP000654452"/>
    </source>
</evidence>
<name>A0ABS1I2V8_9PROT</name>
<protein>
    <submittedName>
        <fullName evidence="2">Uncharacterized protein</fullName>
    </submittedName>
</protein>
<comment type="caution">
    <text evidence="2">The sequence shown here is derived from an EMBL/GenBank/DDBJ whole genome shotgun (WGS) entry which is preliminary data.</text>
</comment>
<dbReference type="EMBL" id="JAEPIV010000014">
    <property type="protein sequence ID" value="MBK4721409.1"/>
    <property type="molecule type" value="Genomic_DNA"/>
</dbReference>
<evidence type="ECO:0000256" key="1">
    <source>
        <dbReference type="SAM" id="Phobius"/>
    </source>
</evidence>
<dbReference type="RefSeq" id="WP_200486190.1">
    <property type="nucleotide sequence ID" value="NZ_JAEPIV010000014.1"/>
</dbReference>
<accession>A0ABS1I2V8</accession>
<feature type="transmembrane region" description="Helical" evidence="1">
    <location>
        <begin position="67"/>
        <end position="87"/>
    </location>
</feature>
<keyword evidence="1" id="KW-0472">Membrane</keyword>
<sequence>MKSAANTWIIEASPYNSAVLRCNIAMEGMRIARLVFKPCGANIGSAQKRGLPAPAEANWSLAMKTHIIARLVIVSGFALASLLTAAIQ</sequence>
<gene>
    <name evidence="2" type="ORF">JJL56_21365</name>
</gene>
<keyword evidence="1" id="KW-1133">Transmembrane helix</keyword>
<proteinExistence type="predicted"/>